<reference evidence="2" key="1">
    <citation type="submission" date="2021-01" db="EMBL/GenBank/DDBJ databases">
        <authorList>
            <person name="Corre E."/>
            <person name="Pelletier E."/>
            <person name="Niang G."/>
            <person name="Scheremetjew M."/>
            <person name="Finn R."/>
            <person name="Kale V."/>
            <person name="Holt S."/>
            <person name="Cochrane G."/>
            <person name="Meng A."/>
            <person name="Brown T."/>
            <person name="Cohen L."/>
        </authorList>
    </citation>
    <scope>NUCLEOTIDE SEQUENCE</scope>
    <source>
        <strain evidence="2">LB1974</strain>
    </source>
</reference>
<feature type="region of interest" description="Disordered" evidence="1">
    <location>
        <begin position="241"/>
        <end position="260"/>
    </location>
</feature>
<feature type="compositionally biased region" description="Basic and acidic residues" evidence="1">
    <location>
        <begin position="152"/>
        <end position="161"/>
    </location>
</feature>
<evidence type="ECO:0000313" key="2">
    <source>
        <dbReference type="EMBL" id="CAE0842892.1"/>
    </source>
</evidence>
<protein>
    <submittedName>
        <fullName evidence="2">Uncharacterized protein</fullName>
    </submittedName>
</protein>
<dbReference type="EMBL" id="HBJB01002666">
    <property type="protein sequence ID" value="CAE0842892.1"/>
    <property type="molecule type" value="Transcribed_RNA"/>
</dbReference>
<accession>A0A7S4GPJ1</accession>
<gene>
    <name evidence="2" type="ORF">OMAR00294_LOCUS2180</name>
</gene>
<sequence>MALWSPVAIPQASKAAQPLRTGTSTPTTGCSMVKLAPSTCASTPPSIAGPALSARSSPFGHSLVGWSAAPPSAWVSTNFCPPGRLEEPAVPVGRHLRQQPSRDPRVALGRELLSKAFDSNELFAPTKISSHDVSTFDHPRHLTRDLSAQAELRQRRSERGQSRWANVKAKVDCRRGRGESPGAADASARETSARRGGQLRTPRMTPRQKSRTAAPTTPGVVGGSPLADVLAVMEETMRRLHRGEFKGNQPATATPRPTTVVHTVPTRAASSERRPPNWSWSTGAVTRSASVNSRQVAALGQPTGPAFLTSSLSGTRMSSSVRSVSTPRSSVLRRLSSPPVQEAIQRLPPSPPRQALENGQMREAHDAGPLVAAPTSPPAVAPRELARPASSVLVGKRKQDIVASGVENGRQVPPLLVGTYPAADAGFIPPFPPPDPSIPNP</sequence>
<feature type="compositionally biased region" description="Low complexity" evidence="1">
    <location>
        <begin position="308"/>
        <end position="340"/>
    </location>
</feature>
<feature type="compositionally biased region" description="Low complexity" evidence="1">
    <location>
        <begin position="250"/>
        <end position="260"/>
    </location>
</feature>
<dbReference type="AlphaFoldDB" id="A0A7S4GPJ1"/>
<feature type="region of interest" description="Disordered" evidence="1">
    <location>
        <begin position="150"/>
        <end position="225"/>
    </location>
</feature>
<feature type="region of interest" description="Disordered" evidence="1">
    <location>
        <begin position="308"/>
        <end position="394"/>
    </location>
</feature>
<feature type="compositionally biased region" description="Basic and acidic residues" evidence="1">
    <location>
        <begin position="169"/>
        <end position="178"/>
    </location>
</feature>
<name>A0A7S4GPJ1_OXYMA</name>
<proteinExistence type="predicted"/>
<organism evidence="2">
    <name type="scientific">Oxyrrhis marina</name>
    <name type="common">Dinoflagellate</name>
    <dbReference type="NCBI Taxonomy" id="2969"/>
    <lineage>
        <taxon>Eukaryota</taxon>
        <taxon>Sar</taxon>
        <taxon>Alveolata</taxon>
        <taxon>Dinophyceae</taxon>
        <taxon>Oxyrrhinales</taxon>
        <taxon>Oxyrrhinaceae</taxon>
        <taxon>Oxyrrhis</taxon>
    </lineage>
</organism>
<evidence type="ECO:0000256" key="1">
    <source>
        <dbReference type="SAM" id="MobiDB-lite"/>
    </source>
</evidence>